<evidence type="ECO:0000259" key="1">
    <source>
        <dbReference type="Pfam" id="PF01565"/>
    </source>
</evidence>
<dbReference type="STRING" id="106549.A0A540MI63"/>
<accession>A0A540MI63</accession>
<reference evidence="2 3" key="1">
    <citation type="journal article" date="2019" name="G3 (Bethesda)">
        <title>Sequencing of a Wild Apple (Malus baccata) Genome Unravels the Differences Between Cultivated and Wild Apple Species Regarding Disease Resistance and Cold Tolerance.</title>
        <authorList>
            <person name="Chen X."/>
        </authorList>
    </citation>
    <scope>NUCLEOTIDE SEQUENCE [LARGE SCALE GENOMIC DNA]</scope>
    <source>
        <strain evidence="3">cv. Shandingzi</strain>
        <tissue evidence="2">Leaves</tissue>
    </source>
</reference>
<protein>
    <recommendedName>
        <fullName evidence="1">FAD linked oxidase N-terminal domain-containing protein</fullName>
    </recommendedName>
</protein>
<dbReference type="InterPro" id="IPR036318">
    <property type="entry name" value="FAD-bd_PCMH-like_sf"/>
</dbReference>
<dbReference type="Pfam" id="PF01565">
    <property type="entry name" value="FAD_binding_4"/>
    <property type="match status" value="1"/>
</dbReference>
<dbReference type="Proteomes" id="UP000315295">
    <property type="component" value="Unassembled WGS sequence"/>
</dbReference>
<dbReference type="EMBL" id="VIEB01000252">
    <property type="protein sequence ID" value="TQD98475.1"/>
    <property type="molecule type" value="Genomic_DNA"/>
</dbReference>
<name>A0A540MI63_MALBA</name>
<comment type="caution">
    <text evidence="2">The sequence shown here is derived from an EMBL/GenBank/DDBJ whole genome shotgun (WGS) entry which is preliminary data.</text>
</comment>
<dbReference type="AlphaFoldDB" id="A0A540MI63"/>
<organism evidence="2 3">
    <name type="scientific">Malus baccata</name>
    <name type="common">Siberian crab apple</name>
    <name type="synonym">Pyrus baccata</name>
    <dbReference type="NCBI Taxonomy" id="106549"/>
    <lineage>
        <taxon>Eukaryota</taxon>
        <taxon>Viridiplantae</taxon>
        <taxon>Streptophyta</taxon>
        <taxon>Embryophyta</taxon>
        <taxon>Tracheophyta</taxon>
        <taxon>Spermatophyta</taxon>
        <taxon>Magnoliopsida</taxon>
        <taxon>eudicotyledons</taxon>
        <taxon>Gunneridae</taxon>
        <taxon>Pentapetalae</taxon>
        <taxon>rosids</taxon>
        <taxon>fabids</taxon>
        <taxon>Rosales</taxon>
        <taxon>Rosaceae</taxon>
        <taxon>Amygdaloideae</taxon>
        <taxon>Maleae</taxon>
        <taxon>Malus</taxon>
    </lineage>
</organism>
<dbReference type="Gene3D" id="3.30.465.10">
    <property type="match status" value="1"/>
</dbReference>
<dbReference type="PANTHER" id="PTHR32448">
    <property type="entry name" value="OS08G0158400 PROTEIN"/>
    <property type="match status" value="1"/>
</dbReference>
<evidence type="ECO:0000313" key="3">
    <source>
        <dbReference type="Proteomes" id="UP000315295"/>
    </source>
</evidence>
<dbReference type="GO" id="GO:0050660">
    <property type="term" value="F:flavin adenine dinucleotide binding"/>
    <property type="evidence" value="ECO:0007669"/>
    <property type="project" value="InterPro"/>
</dbReference>
<sequence length="82" mass="9140">MEDNSMWVQPGATLGELYYWFLKTRKVHGFPTRICPTVGVGGHISGGGYGNMLRKYILAVNNAIDDRIVDVKGRLELLWADG</sequence>
<dbReference type="SUPFAM" id="SSF56176">
    <property type="entry name" value="FAD-binding/transporter-associated domain-like"/>
    <property type="match status" value="1"/>
</dbReference>
<dbReference type="InterPro" id="IPR006094">
    <property type="entry name" value="Oxid_FAD_bind_N"/>
</dbReference>
<feature type="domain" description="FAD linked oxidase N-terminal" evidence="1">
    <location>
        <begin position="3"/>
        <end position="75"/>
    </location>
</feature>
<gene>
    <name evidence="2" type="ORF">C1H46_015930</name>
</gene>
<keyword evidence="3" id="KW-1185">Reference proteome</keyword>
<proteinExistence type="predicted"/>
<evidence type="ECO:0000313" key="2">
    <source>
        <dbReference type="EMBL" id="TQD98475.1"/>
    </source>
</evidence>
<dbReference type="InterPro" id="IPR016169">
    <property type="entry name" value="FAD-bd_PCMH_sub2"/>
</dbReference>